<evidence type="ECO:0000313" key="2">
    <source>
        <dbReference type="Proteomes" id="UP000254573"/>
    </source>
</evidence>
<dbReference type="EMBL" id="UGSG01000001">
    <property type="protein sequence ID" value="SUA80708.1"/>
    <property type="molecule type" value="Genomic_DNA"/>
</dbReference>
<name>A0A378YV68_9BURK</name>
<organism evidence="1 2">
    <name type="scientific">Pandoraea pnomenusa</name>
    <dbReference type="NCBI Taxonomy" id="93220"/>
    <lineage>
        <taxon>Bacteria</taxon>
        <taxon>Pseudomonadati</taxon>
        <taxon>Pseudomonadota</taxon>
        <taxon>Betaproteobacteria</taxon>
        <taxon>Burkholderiales</taxon>
        <taxon>Burkholderiaceae</taxon>
        <taxon>Pandoraea</taxon>
    </lineage>
</organism>
<reference evidence="1 2" key="1">
    <citation type="submission" date="2018-06" db="EMBL/GenBank/DDBJ databases">
        <authorList>
            <consortium name="Pathogen Informatics"/>
            <person name="Doyle S."/>
        </authorList>
    </citation>
    <scope>NUCLEOTIDE SEQUENCE [LARGE SCALE GENOMIC DNA]</scope>
    <source>
        <strain evidence="1 2">NCTC13160</strain>
    </source>
</reference>
<protein>
    <submittedName>
        <fullName evidence="1">Uncharacterized protein</fullName>
    </submittedName>
</protein>
<proteinExistence type="predicted"/>
<gene>
    <name evidence="1" type="ORF">NCTC13160_03885</name>
</gene>
<dbReference type="Proteomes" id="UP000254573">
    <property type="component" value="Unassembled WGS sequence"/>
</dbReference>
<evidence type="ECO:0000313" key="1">
    <source>
        <dbReference type="EMBL" id="SUA80708.1"/>
    </source>
</evidence>
<accession>A0A378YV68</accession>
<sequence length="323" mass="35015">MTIRIRFPGELGAWRLGAGGTSAGLPAIMQRVAGRAASLVVPRRGRRSGDSRATEPFDMRLWHGVFGSVAISEVVFRHVRAESLTSCAALVRELARIHCDRPAEFKAVLAHRVREDRIRQLGAHVGGLDDALAMAVLDVFQQVGLDDCDCVVIRGLKWEECQDDASSAALLNDRVFQFLRSDIAGARLTGLGMAFHLRFDHPASVPVDLLTPLAALKTLELTCSASGTRCLKLDGTPHRLEEVRLEFGEPGMSLRHLVTLSGLYMGARTLALGRCLSQDIKGIHIKAIAEAAPGSVVVASRAKRDVRAAARKIGLSIRFDELS</sequence>
<dbReference type="AlphaFoldDB" id="A0A378YV68"/>